<proteinExistence type="predicted"/>
<gene>
    <name evidence="1" type="ORF">XELAEV_18000011mg</name>
</gene>
<dbReference type="EMBL" id="KV467270">
    <property type="protein sequence ID" value="OCT56504.1"/>
    <property type="molecule type" value="Genomic_DNA"/>
</dbReference>
<sequence>MKDSSTFSFGHTVRSVEIFCNSGIHILVFQSGTLSFLLCRLQFFRVTEKEYNGCRKLYVLSTQKGKFTKGRSD</sequence>
<dbReference type="AlphaFoldDB" id="A0A974BQN5"/>
<protein>
    <submittedName>
        <fullName evidence="1">Uncharacterized protein</fullName>
    </submittedName>
</protein>
<reference evidence="1" key="1">
    <citation type="submission" date="2016-05" db="EMBL/GenBank/DDBJ databases">
        <title>WGS assembly of Xenopus laevis.</title>
        <authorList>
            <person name="Session A."/>
            <person name="Uno Y."/>
            <person name="Kwon T."/>
            <person name="Chapman J."/>
            <person name="Toyoda A."/>
            <person name="Takahashi S."/>
            <person name="Fukui A."/>
            <person name="Hikosaka A."/>
            <person name="Putnam N."/>
            <person name="Stites J."/>
            <person name="Van Heeringen S."/>
            <person name="Quigley I."/>
            <person name="Heinz S."/>
            <person name="Hellsten U."/>
            <person name="Lyons J."/>
            <person name="Suzuki A."/>
            <person name="Kondo M."/>
            <person name="Ogino H."/>
            <person name="Ochi H."/>
            <person name="Bogdanovic O."/>
            <person name="Lister R."/>
            <person name="Georgiou G."/>
            <person name="Paranjpe S."/>
            <person name="Van Kruijsbergen I."/>
            <person name="Mozaffari S."/>
            <person name="Shu S."/>
            <person name="Schmutz J."/>
            <person name="Jenkins J."/>
            <person name="Grimwood J."/>
            <person name="Carlson J."/>
            <person name="Mitros T."/>
            <person name="Simakov O."/>
            <person name="Heald R."/>
            <person name="Miller K."/>
            <person name="Haudenschild C."/>
            <person name="Kuroki Y."/>
            <person name="Tanaka T."/>
            <person name="Michiue T."/>
            <person name="Watanabe M."/>
            <person name="Kinoshita T."/>
            <person name="Ohta Y."/>
            <person name="Mawaribuchi S."/>
            <person name="Suzuki Y."/>
            <person name="Haramoto Y."/>
            <person name="Yamamoto T."/>
            <person name="Takagi C."/>
            <person name="Kitzman J."/>
            <person name="Shendure J."/>
            <person name="Nakayama T."/>
            <person name="Izutsu Y."/>
            <person name="Robert J."/>
            <person name="Dichmann D."/>
            <person name="Flajnik M."/>
            <person name="Houston D."/>
            <person name="Marcotte E."/>
            <person name="Wallingford J."/>
            <person name="Ito Y."/>
            <person name="Asashima M."/>
            <person name="Ueno N."/>
            <person name="Matsuda Y."/>
            <person name="Jan Veenstra G."/>
            <person name="Fujiyama A."/>
            <person name="Harland R."/>
            <person name="Taira M."/>
            <person name="Rokhsar D.S."/>
        </authorList>
    </citation>
    <scope>NUCLEOTIDE SEQUENCE</scope>
    <source>
        <strain evidence="1">J</strain>
        <tissue evidence="1">Blood</tissue>
    </source>
</reference>
<organism evidence="1">
    <name type="scientific">Xenopus laevis</name>
    <name type="common">African clawed frog</name>
    <dbReference type="NCBI Taxonomy" id="8355"/>
    <lineage>
        <taxon>Eukaryota</taxon>
        <taxon>Metazoa</taxon>
        <taxon>Chordata</taxon>
        <taxon>Craniata</taxon>
        <taxon>Vertebrata</taxon>
        <taxon>Euteleostomi</taxon>
        <taxon>Amphibia</taxon>
        <taxon>Batrachia</taxon>
        <taxon>Anura</taxon>
        <taxon>Pipoidea</taxon>
        <taxon>Pipidae</taxon>
        <taxon>Xenopodinae</taxon>
        <taxon>Xenopus</taxon>
        <taxon>Xenopus</taxon>
    </lineage>
</organism>
<name>A0A974BQN5_XENLA</name>
<accession>A0A974BQN5</accession>
<dbReference type="Proteomes" id="UP000694892">
    <property type="component" value="Unassembled WGS sequence"/>
</dbReference>
<evidence type="ECO:0000313" key="1">
    <source>
        <dbReference type="EMBL" id="OCT56504.1"/>
    </source>
</evidence>